<evidence type="ECO:0000313" key="2">
    <source>
        <dbReference type="Proteomes" id="UP001219605"/>
    </source>
</evidence>
<dbReference type="InterPro" id="IPR012337">
    <property type="entry name" value="RNaseH-like_sf"/>
</dbReference>
<dbReference type="InterPro" id="IPR036397">
    <property type="entry name" value="RNaseH_sf"/>
</dbReference>
<proteinExistence type="predicted"/>
<dbReference type="SUPFAM" id="SSF53098">
    <property type="entry name" value="Ribonuclease H-like"/>
    <property type="match status" value="1"/>
</dbReference>
<dbReference type="RefSeq" id="WP_275034124.1">
    <property type="nucleotide sequence ID" value="NZ_CP118615.1"/>
</dbReference>
<dbReference type="Gene3D" id="3.30.420.10">
    <property type="entry name" value="Ribonuclease H-like superfamily/Ribonuclease H"/>
    <property type="match status" value="1"/>
</dbReference>
<evidence type="ECO:0000313" key="1">
    <source>
        <dbReference type="EMBL" id="WDZ87207.1"/>
    </source>
</evidence>
<name>A0ABY7ZYN5_9ACTN</name>
<reference evidence="1 2" key="1">
    <citation type="submission" date="2023-02" db="EMBL/GenBank/DDBJ databases">
        <authorList>
            <person name="Mo P."/>
        </authorList>
    </citation>
    <scope>NUCLEOTIDE SEQUENCE [LARGE SCALE GENOMIC DNA]</scope>
    <source>
        <strain evidence="1 2">HUAS 3</strain>
    </source>
</reference>
<organism evidence="1 2">
    <name type="scientific">Micromonospora cathayae</name>
    <dbReference type="NCBI Taxonomy" id="3028804"/>
    <lineage>
        <taxon>Bacteria</taxon>
        <taxon>Bacillati</taxon>
        <taxon>Actinomycetota</taxon>
        <taxon>Actinomycetes</taxon>
        <taxon>Micromonosporales</taxon>
        <taxon>Micromonosporaceae</taxon>
        <taxon>Micromonospora</taxon>
    </lineage>
</organism>
<dbReference type="Proteomes" id="UP001219605">
    <property type="component" value="Chromosome"/>
</dbReference>
<protein>
    <recommendedName>
        <fullName evidence="3">Holliday junction nuclease RuvC</fullName>
    </recommendedName>
</protein>
<dbReference type="EMBL" id="CP118615">
    <property type="protein sequence ID" value="WDZ87207.1"/>
    <property type="molecule type" value="Genomic_DNA"/>
</dbReference>
<keyword evidence="2" id="KW-1185">Reference proteome</keyword>
<evidence type="ECO:0008006" key="3">
    <source>
        <dbReference type="Google" id="ProtNLM"/>
    </source>
</evidence>
<sequence>MTTPKTIGVDLSLTGTGIASNHGWCQLIGETGITTRPLDERLNAIDRLTDRILTAIGDQPTLVAIEIPAFSRSGAGNHERSALWWRVVRNLRRREVPVAEIPIQARMRYATGKGTAHKGAVIDAVARRLPMFDTKGDDNLADAAILAAMAADHLGHPLAPMPATHRAALGAVTWPA</sequence>
<accession>A0ABY7ZYN5</accession>
<gene>
    <name evidence="1" type="ORF">PVK37_12765</name>
</gene>